<evidence type="ECO:0000256" key="4">
    <source>
        <dbReference type="ARBA" id="ARBA00012809"/>
    </source>
</evidence>
<dbReference type="EC" id="4.3.2.10" evidence="4"/>
<evidence type="ECO:0000313" key="14">
    <source>
        <dbReference type="Proteomes" id="UP001200642"/>
    </source>
</evidence>
<gene>
    <name evidence="13" type="ORF">K8352_17690</name>
</gene>
<evidence type="ECO:0000256" key="6">
    <source>
        <dbReference type="ARBA" id="ARBA00022605"/>
    </source>
</evidence>
<evidence type="ECO:0000313" key="13">
    <source>
        <dbReference type="EMBL" id="MCG2462599.1"/>
    </source>
</evidence>
<dbReference type="RefSeq" id="WP_317903734.1">
    <property type="nucleotide sequence ID" value="NZ_JAIRBC010000037.1"/>
</dbReference>
<keyword evidence="8" id="KW-0456">Lyase</keyword>
<evidence type="ECO:0000256" key="11">
    <source>
        <dbReference type="ARBA" id="ARBA00047838"/>
    </source>
</evidence>
<evidence type="ECO:0000256" key="12">
    <source>
        <dbReference type="RuleBase" id="RU003657"/>
    </source>
</evidence>
<accession>A0AAE3JR59</accession>
<evidence type="ECO:0000256" key="1">
    <source>
        <dbReference type="ARBA" id="ARBA00005091"/>
    </source>
</evidence>
<comment type="caution">
    <text evidence="13">The sequence shown here is derived from an EMBL/GenBank/DDBJ whole genome shotgun (WGS) entry which is preliminary data.</text>
</comment>
<dbReference type="InterPro" id="IPR050064">
    <property type="entry name" value="IGPS_HisA/HisF"/>
</dbReference>
<evidence type="ECO:0000256" key="5">
    <source>
        <dbReference type="ARBA" id="ARBA00022490"/>
    </source>
</evidence>
<proteinExistence type="inferred from homology"/>
<dbReference type="AlphaFoldDB" id="A0AAE3JR59"/>
<comment type="subunit">
    <text evidence="3">Heterodimer of HisH and HisF.</text>
</comment>
<dbReference type="NCBIfam" id="TIGR03572">
    <property type="entry name" value="WbuZ"/>
    <property type="match status" value="1"/>
</dbReference>
<dbReference type="InterPro" id="IPR004651">
    <property type="entry name" value="HisF"/>
</dbReference>
<keyword evidence="5" id="KW-0963">Cytoplasm</keyword>
<organism evidence="13 14">
    <name type="scientific">Cerina litoralis</name>
    <dbReference type="NCBI Taxonomy" id="2874477"/>
    <lineage>
        <taxon>Bacteria</taxon>
        <taxon>Pseudomonadati</taxon>
        <taxon>Bacteroidota</taxon>
        <taxon>Flavobacteriia</taxon>
        <taxon>Flavobacteriales</taxon>
        <taxon>Flavobacteriaceae</taxon>
        <taxon>Cerina</taxon>
    </lineage>
</organism>
<evidence type="ECO:0000256" key="8">
    <source>
        <dbReference type="ARBA" id="ARBA00023239"/>
    </source>
</evidence>
<keyword evidence="6 12" id="KW-0028">Amino-acid biosynthesis</keyword>
<dbReference type="NCBIfam" id="NF038364">
    <property type="entry name" value="AglZ_HisF2_fam"/>
    <property type="match status" value="1"/>
</dbReference>
<dbReference type="InterPro" id="IPR020021">
    <property type="entry name" value="Glycosyl_amidation-assoc_WbuZ"/>
</dbReference>
<evidence type="ECO:0000256" key="7">
    <source>
        <dbReference type="ARBA" id="ARBA00023102"/>
    </source>
</evidence>
<keyword evidence="7 12" id="KW-0368">Histidine biosynthesis</keyword>
<dbReference type="InterPro" id="IPR013785">
    <property type="entry name" value="Aldolase_TIM"/>
</dbReference>
<dbReference type="CDD" id="cd04731">
    <property type="entry name" value="HisF"/>
    <property type="match status" value="1"/>
</dbReference>
<dbReference type="PANTHER" id="PTHR21235:SF2">
    <property type="entry name" value="IMIDAZOLE GLYCEROL PHOSPHATE SYNTHASE HISHF"/>
    <property type="match status" value="1"/>
</dbReference>
<evidence type="ECO:0000256" key="9">
    <source>
        <dbReference type="ARBA" id="ARBA00025475"/>
    </source>
</evidence>
<name>A0AAE3JR59_9FLAO</name>
<dbReference type="GO" id="GO:0000105">
    <property type="term" value="P:L-histidine biosynthetic process"/>
    <property type="evidence" value="ECO:0007669"/>
    <property type="project" value="UniProtKB-KW"/>
</dbReference>
<dbReference type="Gene3D" id="3.20.20.70">
    <property type="entry name" value="Aldolase class I"/>
    <property type="match status" value="1"/>
</dbReference>
<evidence type="ECO:0000256" key="2">
    <source>
        <dbReference type="ARBA" id="ARBA00009667"/>
    </source>
</evidence>
<keyword evidence="14" id="KW-1185">Reference proteome</keyword>
<dbReference type="InterPro" id="IPR011060">
    <property type="entry name" value="RibuloseP-bd_barrel"/>
</dbReference>
<comment type="pathway">
    <text evidence="1">Amino-acid biosynthesis; L-histidine biosynthesis; L-histidine from 5-phospho-alpha-D-ribose 1-diphosphate: step 5/9.</text>
</comment>
<dbReference type="EMBL" id="JAIRBC010000037">
    <property type="protein sequence ID" value="MCG2462599.1"/>
    <property type="molecule type" value="Genomic_DNA"/>
</dbReference>
<protein>
    <recommendedName>
        <fullName evidence="4">imidazole glycerol-phosphate synthase</fullName>
        <ecNumber evidence="4">4.3.2.10</ecNumber>
    </recommendedName>
    <alternativeName>
        <fullName evidence="10">IGP synthase cyclase subunit</fullName>
    </alternativeName>
</protein>
<comment type="catalytic activity">
    <reaction evidence="11">
        <text>5-[(5-phospho-1-deoxy-D-ribulos-1-ylimino)methylamino]-1-(5-phospho-beta-D-ribosyl)imidazole-4-carboxamide + L-glutamine = D-erythro-1-(imidazol-4-yl)glycerol 3-phosphate + 5-amino-1-(5-phospho-beta-D-ribosyl)imidazole-4-carboxamide + L-glutamate + H(+)</text>
        <dbReference type="Rhea" id="RHEA:24793"/>
        <dbReference type="ChEBI" id="CHEBI:15378"/>
        <dbReference type="ChEBI" id="CHEBI:29985"/>
        <dbReference type="ChEBI" id="CHEBI:58278"/>
        <dbReference type="ChEBI" id="CHEBI:58359"/>
        <dbReference type="ChEBI" id="CHEBI:58475"/>
        <dbReference type="ChEBI" id="CHEBI:58525"/>
        <dbReference type="EC" id="4.3.2.10"/>
    </reaction>
</comment>
<dbReference type="GO" id="GO:0016833">
    <property type="term" value="F:oxo-acid-lyase activity"/>
    <property type="evidence" value="ECO:0007669"/>
    <property type="project" value="InterPro"/>
</dbReference>
<dbReference type="SUPFAM" id="SSF51366">
    <property type="entry name" value="Ribulose-phoshate binding barrel"/>
    <property type="match status" value="1"/>
</dbReference>
<sequence>MRRIRVIPVLLIQNGGLVKSIKFKNHNYIGDPINAVKIFNEKEVDEIAIMDISATKEKRGPNLTQIKDIAGEAFMPLSYGGGITNLEEVKDLLYNGAEKVILNSCALDRMALISEISKQFGSQSVVVSIDVKKDWLGGYKVYRNNGSKKTSLSPVNFARQVEAAGAGEIVLTAIDRDGTYKGYDIELINQVANAVGIPVIACGGAGEIADFRKAVKEGHASAVAAGSMFVYASEQRGVMINYPKQDRLINEFFTKI</sequence>
<dbReference type="PANTHER" id="PTHR21235">
    <property type="entry name" value="IMIDAZOLE GLYCEROL PHOSPHATE SYNTHASE SUBUNIT HISF/H IGP SYNTHASE SUBUNIT HISF/H"/>
    <property type="match status" value="1"/>
</dbReference>
<dbReference type="InterPro" id="IPR006062">
    <property type="entry name" value="His_biosynth"/>
</dbReference>
<reference evidence="13" key="1">
    <citation type="submission" date="2023-02" db="EMBL/GenBank/DDBJ databases">
        <title>Genome of Flavobacteriaceae gen. nov. sp. strain F89.</title>
        <authorList>
            <person name="Wang Y."/>
        </authorList>
    </citation>
    <scope>NUCLEOTIDE SEQUENCE</scope>
    <source>
        <strain evidence="13">F89</strain>
    </source>
</reference>
<comment type="similarity">
    <text evidence="2 12">Belongs to the HisA/HisF family.</text>
</comment>
<comment type="function">
    <text evidence="9">IGPS catalyzes the conversion of PRFAR and glutamine to IGP, AICAR and glutamate. The HisF subunit catalyzes the cyclization activity that produces IGP and AICAR from PRFAR using the ammonia provided by the HisH subunit.</text>
</comment>
<dbReference type="Pfam" id="PF00977">
    <property type="entry name" value="His_biosynth"/>
    <property type="match status" value="1"/>
</dbReference>
<dbReference type="GO" id="GO:0000107">
    <property type="term" value="F:imidazoleglycerol-phosphate synthase activity"/>
    <property type="evidence" value="ECO:0007669"/>
    <property type="project" value="InterPro"/>
</dbReference>
<evidence type="ECO:0000256" key="10">
    <source>
        <dbReference type="ARBA" id="ARBA00030264"/>
    </source>
</evidence>
<evidence type="ECO:0000256" key="3">
    <source>
        <dbReference type="ARBA" id="ARBA00011152"/>
    </source>
</evidence>
<dbReference type="Proteomes" id="UP001200642">
    <property type="component" value="Unassembled WGS sequence"/>
</dbReference>